<evidence type="ECO:0000256" key="4">
    <source>
        <dbReference type="ARBA" id="ARBA00023242"/>
    </source>
</evidence>
<dbReference type="Pfam" id="PF03962">
    <property type="entry name" value="Mnd1"/>
    <property type="match status" value="1"/>
</dbReference>
<dbReference type="EMBL" id="LJBN01000177">
    <property type="protein sequence ID" value="OOQ84652.1"/>
    <property type="molecule type" value="Genomic_DNA"/>
</dbReference>
<feature type="region of interest" description="Disordered" evidence="5">
    <location>
        <begin position="148"/>
        <end position="176"/>
    </location>
</feature>
<dbReference type="GO" id="GO:0003690">
    <property type="term" value="F:double-stranded DNA binding"/>
    <property type="evidence" value="ECO:0007669"/>
    <property type="project" value="InterPro"/>
</dbReference>
<feature type="compositionally biased region" description="Basic and acidic residues" evidence="5">
    <location>
        <begin position="148"/>
        <end position="164"/>
    </location>
</feature>
<sequence>MVRNPRRARSFTWIVGWVIGGSPKLSKSDKLDLILTHLRATSTCHTLKDLEKVLPSVASIHSIQVKEYIQTLTEENKLRVEKIGSGNWYWSFGSDEKHDRERQLARVTAEVEKARKSCTDTEADLAAETMQRQQEVDDDSCDAERETLQGKKADLQEETRRLRAAETSATDSANNKGVQQLRTELAEFRQQALQWTDNIYVLEEYLRKLAGGDREVVQSILRECYGDEYVDGEGLREL</sequence>
<protein>
    <submittedName>
        <fullName evidence="7">Putative GAJ protein</fullName>
    </submittedName>
</protein>
<proteinExistence type="inferred from homology"/>
<name>A0A1S9RGI8_PENBI</name>
<evidence type="ECO:0000313" key="8">
    <source>
        <dbReference type="Proteomes" id="UP000190744"/>
    </source>
</evidence>
<keyword evidence="3" id="KW-0175">Coiled coil</keyword>
<evidence type="ECO:0000313" key="7">
    <source>
        <dbReference type="EMBL" id="OOQ84652.1"/>
    </source>
</evidence>
<feature type="compositionally biased region" description="Polar residues" evidence="5">
    <location>
        <begin position="167"/>
        <end position="176"/>
    </location>
</feature>
<evidence type="ECO:0000256" key="5">
    <source>
        <dbReference type="SAM" id="MobiDB-lite"/>
    </source>
</evidence>
<comment type="subcellular location">
    <subcellularLocation>
        <location evidence="1">Nucleus</location>
    </subcellularLocation>
</comment>
<keyword evidence="4" id="KW-0539">Nucleus</keyword>
<comment type="similarity">
    <text evidence="2">Belongs to the MND1 family.</text>
</comment>
<evidence type="ECO:0000256" key="3">
    <source>
        <dbReference type="ARBA" id="ARBA00023054"/>
    </source>
</evidence>
<reference evidence="8" key="1">
    <citation type="submission" date="2015-09" db="EMBL/GenBank/DDBJ databases">
        <authorList>
            <person name="Fill T.P."/>
            <person name="Baretta J.F."/>
            <person name="de Almeida L.G."/>
            <person name="Rocha M."/>
            <person name="de Souza D.H."/>
            <person name="Malavazi I."/>
            <person name="Cerdeira L.T."/>
            <person name="Hong H."/>
            <person name="Samborskyy M."/>
            <person name="de Vasconcelos A.T."/>
            <person name="Leadlay P."/>
            <person name="Rodrigues-Filho E."/>
        </authorList>
    </citation>
    <scope>NUCLEOTIDE SEQUENCE [LARGE SCALE GENOMIC DNA]</scope>
    <source>
        <strain evidence="8">LaBioMMi 136</strain>
    </source>
</reference>
<organism evidence="7 8">
    <name type="scientific">Penicillium brasilianum</name>
    <dbReference type="NCBI Taxonomy" id="104259"/>
    <lineage>
        <taxon>Eukaryota</taxon>
        <taxon>Fungi</taxon>
        <taxon>Dikarya</taxon>
        <taxon>Ascomycota</taxon>
        <taxon>Pezizomycotina</taxon>
        <taxon>Eurotiomycetes</taxon>
        <taxon>Eurotiomycetidae</taxon>
        <taxon>Eurotiales</taxon>
        <taxon>Aspergillaceae</taxon>
        <taxon>Penicillium</taxon>
    </lineage>
</organism>
<dbReference type="AlphaFoldDB" id="A0A1S9RGI8"/>
<gene>
    <name evidence="7" type="ORF">PEBR_29404</name>
</gene>
<comment type="caution">
    <text evidence="7">The sequence shown here is derived from an EMBL/GenBank/DDBJ whole genome shotgun (WGS) entry which is preliminary data.</text>
</comment>
<dbReference type="InterPro" id="IPR040453">
    <property type="entry name" value="Mnd1_HTH"/>
</dbReference>
<evidence type="ECO:0000259" key="6">
    <source>
        <dbReference type="Pfam" id="PF03962"/>
    </source>
</evidence>
<dbReference type="GO" id="GO:0007131">
    <property type="term" value="P:reciprocal meiotic recombination"/>
    <property type="evidence" value="ECO:0007669"/>
    <property type="project" value="InterPro"/>
</dbReference>
<accession>A0A1S9RGI8</accession>
<evidence type="ECO:0000256" key="2">
    <source>
        <dbReference type="ARBA" id="ARBA00005981"/>
    </source>
</evidence>
<feature type="domain" description="Mnd1 HTH" evidence="6">
    <location>
        <begin position="34"/>
        <end position="92"/>
    </location>
</feature>
<dbReference type="PIRSF" id="PIRSF026991">
    <property type="entry name" value="Mnd1"/>
    <property type="match status" value="1"/>
</dbReference>
<evidence type="ECO:0000256" key="1">
    <source>
        <dbReference type="ARBA" id="ARBA00004123"/>
    </source>
</evidence>
<dbReference type="GO" id="GO:0005634">
    <property type="term" value="C:nucleus"/>
    <property type="evidence" value="ECO:0007669"/>
    <property type="project" value="UniProtKB-SubCell"/>
</dbReference>
<dbReference type="Proteomes" id="UP000190744">
    <property type="component" value="Unassembled WGS sequence"/>
</dbReference>
<dbReference type="InterPro" id="IPR005647">
    <property type="entry name" value="Mnd1"/>
</dbReference>